<keyword evidence="3" id="KW-1185">Reference proteome</keyword>
<dbReference type="Proteomes" id="UP000245946">
    <property type="component" value="Unassembled WGS sequence"/>
</dbReference>
<dbReference type="GeneID" id="37272289"/>
<organism evidence="2 3">
    <name type="scientific">Tilletiopsis washingtonensis</name>
    <dbReference type="NCBI Taxonomy" id="58919"/>
    <lineage>
        <taxon>Eukaryota</taxon>
        <taxon>Fungi</taxon>
        <taxon>Dikarya</taxon>
        <taxon>Basidiomycota</taxon>
        <taxon>Ustilaginomycotina</taxon>
        <taxon>Exobasidiomycetes</taxon>
        <taxon>Entylomatales</taxon>
        <taxon>Entylomatales incertae sedis</taxon>
        <taxon>Tilletiopsis</taxon>
    </lineage>
</organism>
<proteinExistence type="predicted"/>
<name>A0A316Z847_9BASI</name>
<reference evidence="2 3" key="1">
    <citation type="journal article" date="2018" name="Mol. Biol. Evol.">
        <title>Broad Genomic Sampling Reveals a Smut Pathogenic Ancestry of the Fungal Clade Ustilaginomycotina.</title>
        <authorList>
            <person name="Kijpornyongpan T."/>
            <person name="Mondo S.J."/>
            <person name="Barry K."/>
            <person name="Sandor L."/>
            <person name="Lee J."/>
            <person name="Lipzen A."/>
            <person name="Pangilinan J."/>
            <person name="LaButti K."/>
            <person name="Hainaut M."/>
            <person name="Henrissat B."/>
            <person name="Grigoriev I.V."/>
            <person name="Spatafora J.W."/>
            <person name="Aime M.C."/>
        </authorList>
    </citation>
    <scope>NUCLEOTIDE SEQUENCE [LARGE SCALE GENOMIC DNA]</scope>
    <source>
        <strain evidence="2 3">MCA 4186</strain>
    </source>
</reference>
<protein>
    <submittedName>
        <fullName evidence="2">Uncharacterized protein</fullName>
    </submittedName>
</protein>
<evidence type="ECO:0000313" key="2">
    <source>
        <dbReference type="EMBL" id="PWN97426.1"/>
    </source>
</evidence>
<sequence>MRSSLILAALLAAGGVSASPLLGGIVGGLTCLLGQILVNGKCVTAPASTTTTPAAAATTPAAGAGTTTATTSTSAAAAGVPAQTPIITGGSFTQTYGGIIGGNATTIDNPSYITYLLANSVEDCLALASTNVTTAKFVATYYDTNAAGPKGQSMTCSYFTRCLDTSYNTNFGGQNQAGLYQTTIVAAKGWCKN</sequence>
<dbReference type="OrthoDB" id="10264374at2759"/>
<feature type="chain" id="PRO_5016287155" evidence="1">
    <location>
        <begin position="19"/>
        <end position="193"/>
    </location>
</feature>
<evidence type="ECO:0000256" key="1">
    <source>
        <dbReference type="SAM" id="SignalP"/>
    </source>
</evidence>
<dbReference type="EMBL" id="KZ819295">
    <property type="protein sequence ID" value="PWN97426.1"/>
    <property type="molecule type" value="Genomic_DNA"/>
</dbReference>
<dbReference type="AlphaFoldDB" id="A0A316Z847"/>
<feature type="signal peptide" evidence="1">
    <location>
        <begin position="1"/>
        <end position="18"/>
    </location>
</feature>
<evidence type="ECO:0000313" key="3">
    <source>
        <dbReference type="Proteomes" id="UP000245946"/>
    </source>
</evidence>
<gene>
    <name evidence="2" type="ORF">FA09DRAFT_346336</name>
</gene>
<dbReference type="RefSeq" id="XP_025597705.1">
    <property type="nucleotide sequence ID" value="XM_025744745.1"/>
</dbReference>
<keyword evidence="1" id="KW-0732">Signal</keyword>
<accession>A0A316Z847</accession>